<dbReference type="InterPro" id="IPR024395">
    <property type="entry name" value="CLASP_N_dom"/>
</dbReference>
<feature type="domain" description="TOG" evidence="2">
    <location>
        <begin position="311"/>
        <end position="544"/>
    </location>
</feature>
<dbReference type="Proteomes" id="UP001153636">
    <property type="component" value="Chromosome 5"/>
</dbReference>
<protein>
    <recommendedName>
        <fullName evidence="2">TOG domain-containing protein</fullName>
    </recommendedName>
</protein>
<evidence type="ECO:0000313" key="4">
    <source>
        <dbReference type="Proteomes" id="UP001153636"/>
    </source>
</evidence>
<dbReference type="InterPro" id="IPR016024">
    <property type="entry name" value="ARM-type_fold"/>
</dbReference>
<dbReference type="GO" id="GO:0005815">
    <property type="term" value="C:microtubule organizing center"/>
    <property type="evidence" value="ECO:0007669"/>
    <property type="project" value="TreeGrafter"/>
</dbReference>
<organism evidence="3 4">
    <name type="scientific">Psylliodes chrysocephalus</name>
    <dbReference type="NCBI Taxonomy" id="3402493"/>
    <lineage>
        <taxon>Eukaryota</taxon>
        <taxon>Metazoa</taxon>
        <taxon>Ecdysozoa</taxon>
        <taxon>Arthropoda</taxon>
        <taxon>Hexapoda</taxon>
        <taxon>Insecta</taxon>
        <taxon>Pterygota</taxon>
        <taxon>Neoptera</taxon>
        <taxon>Endopterygota</taxon>
        <taxon>Coleoptera</taxon>
        <taxon>Polyphaga</taxon>
        <taxon>Cucujiformia</taxon>
        <taxon>Chrysomeloidea</taxon>
        <taxon>Chrysomelidae</taxon>
        <taxon>Galerucinae</taxon>
        <taxon>Alticini</taxon>
        <taxon>Psylliodes</taxon>
    </lineage>
</organism>
<dbReference type="Pfam" id="PF12348">
    <property type="entry name" value="CLASP_N"/>
    <property type="match status" value="1"/>
</dbReference>
<dbReference type="GO" id="GO:0005876">
    <property type="term" value="C:spindle microtubule"/>
    <property type="evidence" value="ECO:0007669"/>
    <property type="project" value="TreeGrafter"/>
</dbReference>
<proteinExistence type="predicted"/>
<dbReference type="GO" id="GO:0000776">
    <property type="term" value="C:kinetochore"/>
    <property type="evidence" value="ECO:0007669"/>
    <property type="project" value="TreeGrafter"/>
</dbReference>
<dbReference type="AlphaFoldDB" id="A0A9P0CZD2"/>
<keyword evidence="4" id="KW-1185">Reference proteome</keyword>
<dbReference type="GO" id="GO:0005881">
    <property type="term" value="C:cytoplasmic microtubule"/>
    <property type="evidence" value="ECO:0007669"/>
    <property type="project" value="TreeGrafter"/>
</dbReference>
<dbReference type="SMART" id="SM01349">
    <property type="entry name" value="TOG"/>
    <property type="match status" value="1"/>
</dbReference>
<dbReference type="GO" id="GO:0072686">
    <property type="term" value="C:mitotic spindle"/>
    <property type="evidence" value="ECO:0007669"/>
    <property type="project" value="TreeGrafter"/>
</dbReference>
<dbReference type="SUPFAM" id="SSF48371">
    <property type="entry name" value="ARM repeat"/>
    <property type="match status" value="1"/>
</dbReference>
<dbReference type="InterPro" id="IPR034085">
    <property type="entry name" value="TOG"/>
</dbReference>
<dbReference type="GO" id="GO:0045180">
    <property type="term" value="C:basal cortex"/>
    <property type="evidence" value="ECO:0007669"/>
    <property type="project" value="TreeGrafter"/>
</dbReference>
<gene>
    <name evidence="3" type="ORF">PSYICH_LOCUS11422</name>
</gene>
<feature type="region of interest" description="Disordered" evidence="1">
    <location>
        <begin position="244"/>
        <end position="286"/>
    </location>
</feature>
<dbReference type="OrthoDB" id="63891at2759"/>
<dbReference type="InterPro" id="IPR011989">
    <property type="entry name" value="ARM-like"/>
</dbReference>
<dbReference type="EMBL" id="OV651817">
    <property type="protein sequence ID" value="CAH1111059.1"/>
    <property type="molecule type" value="Genomic_DNA"/>
</dbReference>
<evidence type="ECO:0000313" key="3">
    <source>
        <dbReference type="EMBL" id="CAH1111059.1"/>
    </source>
</evidence>
<sequence>MQNIKPCPTKKSKFSNFVYQPNENSSNDYRTGPFVECFRANICKQTELGSTPSINLSNSKKIEYLRECYTQTNRNIFPDQISPARYSFSNIGGQRNFLQQLARDRMMQNHCEGDTKADYEPLMTQEELASLPFDRTFNVVNFLNQEDCNQNHYYEPNLNFQSTLTYKSVLRKKSQQTETIDYGKDRGIEAELTQNNSKASQYKVTENTQTELKAKSFSFMSPTIASECKNQSLDIKHIESLIAPTRKVRSMSPKRSASPKAGNRISRQNASSISRHNERSDSALLGPENIENDAKLDISHSCAGLGSRGTSATSTENALLQAVNKLRDSDWNVALRGLAEIVEISRLVGHEHILQHMTVINQKLIDLIKSPRSHVSRTSCQAAGHIFEFVKDTRRPEFDELVDSLLCKCADSNRFIRHDANLALDCMVTHIPTFHAVRAICSKGPEHKNPLVRVAAARLLVCSMVLSGPQNIIHPSSNEYTKRRIIMKMAGFLEDRSPDVRKYGERIYKMLSKDKIFDVYLNRFLEKDVIIKMKKIMKNTTEVV</sequence>
<dbReference type="PANTHER" id="PTHR21567:SF88">
    <property type="entry name" value="TOG DOMAIN-CONTAINING PROTEIN"/>
    <property type="match status" value="1"/>
</dbReference>
<accession>A0A9P0CZD2</accession>
<reference evidence="3" key="1">
    <citation type="submission" date="2022-01" db="EMBL/GenBank/DDBJ databases">
        <authorList>
            <person name="King R."/>
        </authorList>
    </citation>
    <scope>NUCLEOTIDE SEQUENCE</scope>
</reference>
<evidence type="ECO:0000259" key="2">
    <source>
        <dbReference type="SMART" id="SM01349"/>
    </source>
</evidence>
<dbReference type="GO" id="GO:0008017">
    <property type="term" value="F:microtubule binding"/>
    <property type="evidence" value="ECO:0007669"/>
    <property type="project" value="TreeGrafter"/>
</dbReference>
<evidence type="ECO:0000256" key="1">
    <source>
        <dbReference type="SAM" id="MobiDB-lite"/>
    </source>
</evidence>
<dbReference type="GO" id="GO:0090307">
    <property type="term" value="P:mitotic spindle assembly"/>
    <property type="evidence" value="ECO:0007669"/>
    <property type="project" value="TreeGrafter"/>
</dbReference>
<name>A0A9P0CZD2_9CUCU</name>
<dbReference type="Gene3D" id="1.25.10.10">
    <property type="entry name" value="Leucine-rich Repeat Variant"/>
    <property type="match status" value="1"/>
</dbReference>
<feature type="compositionally biased region" description="Polar residues" evidence="1">
    <location>
        <begin position="265"/>
        <end position="274"/>
    </location>
</feature>
<dbReference type="PANTHER" id="PTHR21567">
    <property type="entry name" value="CLASP"/>
    <property type="match status" value="1"/>
</dbReference>
<dbReference type="GO" id="GO:0040001">
    <property type="term" value="P:establishment of mitotic spindle localization"/>
    <property type="evidence" value="ECO:0007669"/>
    <property type="project" value="TreeGrafter"/>
</dbReference>